<feature type="transmembrane region" description="Helical" evidence="7">
    <location>
        <begin position="93"/>
        <end position="118"/>
    </location>
</feature>
<keyword evidence="10" id="KW-1185">Reference proteome</keyword>
<dbReference type="GO" id="GO:0055085">
    <property type="term" value="P:transmembrane transport"/>
    <property type="evidence" value="ECO:0007669"/>
    <property type="project" value="InterPro"/>
</dbReference>
<keyword evidence="3" id="KW-1003">Cell membrane</keyword>
<feature type="transmembrane region" description="Helical" evidence="7">
    <location>
        <begin position="124"/>
        <end position="143"/>
    </location>
</feature>
<dbReference type="Pfam" id="PF00528">
    <property type="entry name" value="BPD_transp_1"/>
    <property type="match status" value="1"/>
</dbReference>
<evidence type="ECO:0000313" key="9">
    <source>
        <dbReference type="EMBL" id="MBD0414465.1"/>
    </source>
</evidence>
<dbReference type="EMBL" id="JACVVX010000002">
    <property type="protein sequence ID" value="MBD0414465.1"/>
    <property type="molecule type" value="Genomic_DNA"/>
</dbReference>
<dbReference type="Proteomes" id="UP000643405">
    <property type="component" value="Unassembled WGS sequence"/>
</dbReference>
<evidence type="ECO:0000256" key="7">
    <source>
        <dbReference type="RuleBase" id="RU363032"/>
    </source>
</evidence>
<dbReference type="PROSITE" id="PS50928">
    <property type="entry name" value="ABC_TM1"/>
    <property type="match status" value="1"/>
</dbReference>
<evidence type="ECO:0000256" key="2">
    <source>
        <dbReference type="ARBA" id="ARBA00022448"/>
    </source>
</evidence>
<name>A0A8J6PNB9_9HYPH</name>
<evidence type="ECO:0000256" key="6">
    <source>
        <dbReference type="ARBA" id="ARBA00023136"/>
    </source>
</evidence>
<keyword evidence="6 7" id="KW-0472">Membrane</keyword>
<dbReference type="InterPro" id="IPR035906">
    <property type="entry name" value="MetI-like_sf"/>
</dbReference>
<comment type="similarity">
    <text evidence="7">Belongs to the binding-protein-dependent transport system permease family.</text>
</comment>
<feature type="transmembrane region" description="Helical" evidence="7">
    <location>
        <begin position="220"/>
        <end position="238"/>
    </location>
</feature>
<dbReference type="GO" id="GO:0005886">
    <property type="term" value="C:plasma membrane"/>
    <property type="evidence" value="ECO:0007669"/>
    <property type="project" value="UniProtKB-SubCell"/>
</dbReference>
<feature type="transmembrane region" description="Helical" evidence="7">
    <location>
        <begin position="60"/>
        <end position="86"/>
    </location>
</feature>
<reference evidence="9" key="1">
    <citation type="submission" date="2020-09" db="EMBL/GenBank/DDBJ databases">
        <title>Genome seq and assembly of Tianweitania sp.</title>
        <authorList>
            <person name="Chhetri G."/>
        </authorList>
    </citation>
    <scope>NUCLEOTIDE SEQUENCE</scope>
    <source>
        <strain evidence="9">Rool2</strain>
    </source>
</reference>
<gene>
    <name evidence="9" type="ORF">ICI42_07355</name>
</gene>
<evidence type="ECO:0000256" key="4">
    <source>
        <dbReference type="ARBA" id="ARBA00022692"/>
    </source>
</evidence>
<evidence type="ECO:0000259" key="8">
    <source>
        <dbReference type="PROSITE" id="PS50928"/>
    </source>
</evidence>
<feature type="transmembrane region" description="Helical" evidence="7">
    <location>
        <begin position="188"/>
        <end position="208"/>
    </location>
</feature>
<keyword evidence="5 7" id="KW-1133">Transmembrane helix</keyword>
<evidence type="ECO:0000256" key="5">
    <source>
        <dbReference type="ARBA" id="ARBA00022989"/>
    </source>
</evidence>
<dbReference type="AlphaFoldDB" id="A0A8J6PNB9"/>
<feature type="domain" description="ABC transmembrane type-1" evidence="8">
    <location>
        <begin position="54"/>
        <end position="238"/>
    </location>
</feature>
<organism evidence="9 10">
    <name type="scientific">Oryzicola mucosus</name>
    <dbReference type="NCBI Taxonomy" id="2767425"/>
    <lineage>
        <taxon>Bacteria</taxon>
        <taxon>Pseudomonadati</taxon>
        <taxon>Pseudomonadota</taxon>
        <taxon>Alphaproteobacteria</taxon>
        <taxon>Hyphomicrobiales</taxon>
        <taxon>Phyllobacteriaceae</taxon>
        <taxon>Oryzicola</taxon>
    </lineage>
</organism>
<proteinExistence type="inferred from homology"/>
<dbReference type="SUPFAM" id="SSF161098">
    <property type="entry name" value="MetI-like"/>
    <property type="match status" value="1"/>
</dbReference>
<evidence type="ECO:0000256" key="3">
    <source>
        <dbReference type="ARBA" id="ARBA00022475"/>
    </source>
</evidence>
<keyword evidence="4 7" id="KW-0812">Transmembrane</keyword>
<comment type="subcellular location">
    <subcellularLocation>
        <location evidence="1 7">Cell membrane</location>
        <topology evidence="1 7">Multi-pass membrane protein</topology>
    </subcellularLocation>
</comment>
<accession>A0A8J6PNB9</accession>
<dbReference type="RefSeq" id="WP_188164450.1">
    <property type="nucleotide sequence ID" value="NZ_JACVVX010000002.1"/>
</dbReference>
<protein>
    <submittedName>
        <fullName evidence="9">ABC transporter permease</fullName>
    </submittedName>
</protein>
<evidence type="ECO:0000256" key="1">
    <source>
        <dbReference type="ARBA" id="ARBA00004651"/>
    </source>
</evidence>
<sequence>MALGLGRVAQAVAGGLLAVLLIWQLAIWLFAPPAFILPAPAAVAAQLVLRAEFLARNAVLTFSEACLGLLAGTLAGALVAIGIAALPRIGSVVWPLVLVLQALPVFAIAPLLVIWFGFGMASKVVMTSLIVFFPVASAFADGIRRTDRAVLDACALTPASPLQVLRLIRVPLALPYFVSGVKVAAPLAPLGAVVGEWVGSAGGLGFVMLQANARMQTAEVFAALVFIAVLTLVLRALVDAVTAPLAPWARETAPERASRFIMPRKEIST</sequence>
<dbReference type="PANTHER" id="PTHR30151:SF20">
    <property type="entry name" value="ABC TRANSPORTER PERMEASE PROTEIN HI_0355-RELATED"/>
    <property type="match status" value="1"/>
</dbReference>
<dbReference type="CDD" id="cd06261">
    <property type="entry name" value="TM_PBP2"/>
    <property type="match status" value="1"/>
</dbReference>
<dbReference type="Gene3D" id="1.10.3720.10">
    <property type="entry name" value="MetI-like"/>
    <property type="match status" value="1"/>
</dbReference>
<dbReference type="InterPro" id="IPR000515">
    <property type="entry name" value="MetI-like"/>
</dbReference>
<comment type="caution">
    <text evidence="9">The sequence shown here is derived from an EMBL/GenBank/DDBJ whole genome shotgun (WGS) entry which is preliminary data.</text>
</comment>
<evidence type="ECO:0000313" key="10">
    <source>
        <dbReference type="Proteomes" id="UP000643405"/>
    </source>
</evidence>
<keyword evidence="2 7" id="KW-0813">Transport</keyword>
<dbReference type="PANTHER" id="PTHR30151">
    <property type="entry name" value="ALKANE SULFONATE ABC TRANSPORTER-RELATED, MEMBRANE SUBUNIT"/>
    <property type="match status" value="1"/>
</dbReference>